<dbReference type="PANTHER" id="PTHR19303:SF73">
    <property type="entry name" value="PROTEIN PDC2"/>
    <property type="match status" value="1"/>
</dbReference>
<gene>
    <name evidence="7" type="ORF">HPB51_023058</name>
</gene>
<evidence type="ECO:0000256" key="2">
    <source>
        <dbReference type="ARBA" id="ARBA00023125"/>
    </source>
</evidence>
<dbReference type="EMBL" id="JABSTU010000009">
    <property type="protein sequence ID" value="KAH8022208.1"/>
    <property type="molecule type" value="Genomic_DNA"/>
</dbReference>
<reference evidence="7" key="1">
    <citation type="journal article" date="2020" name="Cell">
        <title>Large-Scale Comparative Analyses of Tick Genomes Elucidate Their Genetic Diversity and Vector Capacities.</title>
        <authorList>
            <consortium name="Tick Genome and Microbiome Consortium (TIGMIC)"/>
            <person name="Jia N."/>
            <person name="Wang J."/>
            <person name="Shi W."/>
            <person name="Du L."/>
            <person name="Sun Y."/>
            <person name="Zhan W."/>
            <person name="Jiang J.F."/>
            <person name="Wang Q."/>
            <person name="Zhang B."/>
            <person name="Ji P."/>
            <person name="Bell-Sakyi L."/>
            <person name="Cui X.M."/>
            <person name="Yuan T.T."/>
            <person name="Jiang B.G."/>
            <person name="Yang W.F."/>
            <person name="Lam T.T."/>
            <person name="Chang Q.C."/>
            <person name="Ding S.J."/>
            <person name="Wang X.J."/>
            <person name="Zhu J.G."/>
            <person name="Ruan X.D."/>
            <person name="Zhao L."/>
            <person name="Wei J.T."/>
            <person name="Ye R.Z."/>
            <person name="Que T.C."/>
            <person name="Du C.H."/>
            <person name="Zhou Y.H."/>
            <person name="Cheng J.X."/>
            <person name="Dai P.F."/>
            <person name="Guo W.B."/>
            <person name="Han X.H."/>
            <person name="Huang E.J."/>
            <person name="Li L.F."/>
            <person name="Wei W."/>
            <person name="Gao Y.C."/>
            <person name="Liu J.Z."/>
            <person name="Shao H.Z."/>
            <person name="Wang X."/>
            <person name="Wang C.C."/>
            <person name="Yang T.C."/>
            <person name="Huo Q.B."/>
            <person name="Li W."/>
            <person name="Chen H.Y."/>
            <person name="Chen S.E."/>
            <person name="Zhou L.G."/>
            <person name="Ni X.B."/>
            <person name="Tian J.H."/>
            <person name="Sheng Y."/>
            <person name="Liu T."/>
            <person name="Pan Y.S."/>
            <person name="Xia L.Y."/>
            <person name="Li J."/>
            <person name="Zhao F."/>
            <person name="Cao W.C."/>
        </authorList>
    </citation>
    <scope>NUCLEOTIDE SEQUENCE</scope>
    <source>
        <strain evidence="7">Rmic-2018</strain>
    </source>
</reference>
<protein>
    <recommendedName>
        <fullName evidence="9">HTH psq-type domain-containing protein</fullName>
    </recommendedName>
</protein>
<dbReference type="Proteomes" id="UP000821866">
    <property type="component" value="Chromosome 7"/>
</dbReference>
<dbReference type="PROSITE" id="PS50960">
    <property type="entry name" value="HTH_PSQ"/>
    <property type="match status" value="1"/>
</dbReference>
<feature type="domain" description="HTH psq-type" evidence="5">
    <location>
        <begin position="1"/>
        <end position="45"/>
    </location>
</feature>
<dbReference type="Gene3D" id="1.10.10.60">
    <property type="entry name" value="Homeodomain-like"/>
    <property type="match status" value="2"/>
</dbReference>
<evidence type="ECO:0000313" key="8">
    <source>
        <dbReference type="Proteomes" id="UP000821866"/>
    </source>
</evidence>
<organism evidence="7 8">
    <name type="scientific">Rhipicephalus microplus</name>
    <name type="common">Cattle tick</name>
    <name type="synonym">Boophilus microplus</name>
    <dbReference type="NCBI Taxonomy" id="6941"/>
    <lineage>
        <taxon>Eukaryota</taxon>
        <taxon>Metazoa</taxon>
        <taxon>Ecdysozoa</taxon>
        <taxon>Arthropoda</taxon>
        <taxon>Chelicerata</taxon>
        <taxon>Arachnida</taxon>
        <taxon>Acari</taxon>
        <taxon>Parasitiformes</taxon>
        <taxon>Ixodida</taxon>
        <taxon>Ixodoidea</taxon>
        <taxon>Ixodidae</taxon>
        <taxon>Rhipicephalinae</taxon>
        <taxon>Rhipicephalus</taxon>
        <taxon>Boophilus</taxon>
    </lineage>
</organism>
<name>A0A9J6DK35_RHIMP</name>
<keyword evidence="8" id="KW-1185">Reference proteome</keyword>
<sequence>MKLDFSTKADIIRRVKAGEKKSSVAKGFGIPRRTLSTILRHKADVKAKAVQCGRSGACRVRAPEYDKVEKALYAWFLETRAKNIPVDAPMLMEKAK</sequence>
<evidence type="ECO:0000259" key="6">
    <source>
        <dbReference type="PROSITE" id="PS51253"/>
    </source>
</evidence>
<dbReference type="Pfam" id="PF04218">
    <property type="entry name" value="CENP-B_N"/>
    <property type="match status" value="1"/>
</dbReference>
<dbReference type="Pfam" id="PF03221">
    <property type="entry name" value="HTH_Tnp_Tc5"/>
    <property type="match status" value="1"/>
</dbReference>
<proteinExistence type="predicted"/>
<evidence type="ECO:0000256" key="3">
    <source>
        <dbReference type="ARBA" id="ARBA00023242"/>
    </source>
</evidence>
<feature type="domain" description="HTH CENPB-type" evidence="6">
    <location>
        <begin position="56"/>
        <end position="96"/>
    </location>
</feature>
<dbReference type="InterPro" id="IPR050863">
    <property type="entry name" value="CenT-Element_Derived"/>
</dbReference>
<dbReference type="SUPFAM" id="SSF46689">
    <property type="entry name" value="Homeodomain-like"/>
    <property type="match status" value="2"/>
</dbReference>
<feature type="DNA-binding region" description="H-T-H motif" evidence="4">
    <location>
        <begin position="21"/>
        <end position="41"/>
    </location>
</feature>
<reference evidence="7" key="2">
    <citation type="submission" date="2021-09" db="EMBL/GenBank/DDBJ databases">
        <authorList>
            <person name="Jia N."/>
            <person name="Wang J."/>
            <person name="Shi W."/>
            <person name="Du L."/>
            <person name="Sun Y."/>
            <person name="Zhan W."/>
            <person name="Jiang J."/>
            <person name="Wang Q."/>
            <person name="Zhang B."/>
            <person name="Ji P."/>
            <person name="Sakyi L.B."/>
            <person name="Cui X."/>
            <person name="Yuan T."/>
            <person name="Jiang B."/>
            <person name="Yang W."/>
            <person name="Lam T.T.-Y."/>
            <person name="Chang Q."/>
            <person name="Ding S."/>
            <person name="Wang X."/>
            <person name="Zhu J."/>
            <person name="Ruan X."/>
            <person name="Zhao L."/>
            <person name="Wei J."/>
            <person name="Que T."/>
            <person name="Du C."/>
            <person name="Cheng J."/>
            <person name="Dai P."/>
            <person name="Han X."/>
            <person name="Huang E."/>
            <person name="Gao Y."/>
            <person name="Liu J."/>
            <person name="Shao H."/>
            <person name="Ye R."/>
            <person name="Li L."/>
            <person name="Wei W."/>
            <person name="Wang X."/>
            <person name="Wang C."/>
            <person name="Huo Q."/>
            <person name="Li W."/>
            <person name="Guo W."/>
            <person name="Chen H."/>
            <person name="Chen S."/>
            <person name="Zhou L."/>
            <person name="Zhou L."/>
            <person name="Ni X."/>
            <person name="Tian J."/>
            <person name="Zhou Y."/>
            <person name="Sheng Y."/>
            <person name="Liu T."/>
            <person name="Pan Y."/>
            <person name="Xia L."/>
            <person name="Li J."/>
            <person name="Zhao F."/>
            <person name="Cao W."/>
        </authorList>
    </citation>
    <scope>NUCLEOTIDE SEQUENCE</scope>
    <source>
        <strain evidence="7">Rmic-2018</strain>
        <tissue evidence="7">Larvae</tissue>
    </source>
</reference>
<evidence type="ECO:0000256" key="4">
    <source>
        <dbReference type="PROSITE-ProRule" id="PRU00320"/>
    </source>
</evidence>
<keyword evidence="2 4" id="KW-0238">DNA-binding</keyword>
<dbReference type="InterPro" id="IPR007889">
    <property type="entry name" value="HTH_Psq"/>
</dbReference>
<evidence type="ECO:0008006" key="9">
    <source>
        <dbReference type="Google" id="ProtNLM"/>
    </source>
</evidence>
<comment type="subcellular location">
    <subcellularLocation>
        <location evidence="1 4">Nucleus</location>
    </subcellularLocation>
</comment>
<evidence type="ECO:0000256" key="1">
    <source>
        <dbReference type="ARBA" id="ARBA00004123"/>
    </source>
</evidence>
<dbReference type="PROSITE" id="PS51253">
    <property type="entry name" value="HTH_CENPB"/>
    <property type="match status" value="1"/>
</dbReference>
<keyword evidence="3 4" id="KW-0539">Nucleus</keyword>
<evidence type="ECO:0000313" key="7">
    <source>
        <dbReference type="EMBL" id="KAH8022208.1"/>
    </source>
</evidence>
<dbReference type="GO" id="GO:0005634">
    <property type="term" value="C:nucleus"/>
    <property type="evidence" value="ECO:0007669"/>
    <property type="project" value="UniProtKB-SubCell"/>
</dbReference>
<dbReference type="AlphaFoldDB" id="A0A9J6DK35"/>
<comment type="caution">
    <text evidence="7">The sequence shown here is derived from an EMBL/GenBank/DDBJ whole genome shotgun (WGS) entry which is preliminary data.</text>
</comment>
<dbReference type="PANTHER" id="PTHR19303">
    <property type="entry name" value="TRANSPOSON"/>
    <property type="match status" value="1"/>
</dbReference>
<dbReference type="InterPro" id="IPR006600">
    <property type="entry name" value="HTH_CenpB_DNA-bd_dom"/>
</dbReference>
<evidence type="ECO:0000259" key="5">
    <source>
        <dbReference type="PROSITE" id="PS50960"/>
    </source>
</evidence>
<dbReference type="InterPro" id="IPR009057">
    <property type="entry name" value="Homeodomain-like_sf"/>
</dbReference>
<accession>A0A9J6DK35</accession>
<dbReference type="GO" id="GO:0003677">
    <property type="term" value="F:DNA binding"/>
    <property type="evidence" value="ECO:0007669"/>
    <property type="project" value="UniProtKB-UniRule"/>
</dbReference>